<evidence type="ECO:0000256" key="2">
    <source>
        <dbReference type="ARBA" id="ARBA00022475"/>
    </source>
</evidence>
<evidence type="ECO:0000256" key="1">
    <source>
        <dbReference type="ARBA" id="ARBA00004251"/>
    </source>
</evidence>
<dbReference type="GO" id="GO:0007156">
    <property type="term" value="P:homophilic cell adhesion via plasma membrane adhesion molecules"/>
    <property type="evidence" value="ECO:0007669"/>
    <property type="project" value="InterPro"/>
</dbReference>
<dbReference type="FunFam" id="2.60.40.60:FF:000306">
    <property type="entry name" value="Cadherin 23"/>
    <property type="match status" value="1"/>
</dbReference>
<feature type="domain" description="Cadherin" evidence="16">
    <location>
        <begin position="278"/>
        <end position="381"/>
    </location>
</feature>
<dbReference type="PROSITE" id="PS00232">
    <property type="entry name" value="CADHERIN_1"/>
    <property type="match status" value="6"/>
</dbReference>
<evidence type="ECO:0000256" key="4">
    <source>
        <dbReference type="ARBA" id="ARBA00022692"/>
    </source>
</evidence>
<feature type="domain" description="Cadherin" evidence="16">
    <location>
        <begin position="1068"/>
        <end position="1178"/>
    </location>
</feature>
<proteinExistence type="predicted"/>
<dbReference type="GO" id="GO:0048731">
    <property type="term" value="P:system development"/>
    <property type="evidence" value="ECO:0007669"/>
    <property type="project" value="UniProtKB-ARBA"/>
</dbReference>
<dbReference type="InterPro" id="IPR020894">
    <property type="entry name" value="Cadherin_CS"/>
</dbReference>
<feature type="domain" description="Cadherin" evidence="16">
    <location>
        <begin position="1291"/>
        <end position="1398"/>
    </location>
</feature>
<keyword evidence="11" id="KW-1015">Disulfide bond</keyword>
<comment type="function">
    <text evidence="13">Cadherins are calcium-dependent cell adhesion proteins. They preferentially interact with themselves in a homophilic manner in connecting cells.</text>
</comment>
<dbReference type="FunFam" id="2.60.40.60:FF:000124">
    <property type="entry name" value="Cadherin-related family member 1"/>
    <property type="match status" value="1"/>
</dbReference>
<dbReference type="PROSITE" id="PS50268">
    <property type="entry name" value="CADHERIN_2"/>
    <property type="match status" value="14"/>
</dbReference>
<feature type="transmembrane region" description="Helical" evidence="15">
    <location>
        <begin position="1743"/>
        <end position="1766"/>
    </location>
</feature>
<keyword evidence="4 15" id="KW-0812">Transmembrane</keyword>
<evidence type="ECO:0000256" key="15">
    <source>
        <dbReference type="SAM" id="Phobius"/>
    </source>
</evidence>
<evidence type="ECO:0000256" key="13">
    <source>
        <dbReference type="ARBA" id="ARBA00059331"/>
    </source>
</evidence>
<evidence type="ECO:0000256" key="6">
    <source>
        <dbReference type="ARBA" id="ARBA00022737"/>
    </source>
</evidence>
<keyword evidence="8" id="KW-0130">Cell adhesion</keyword>
<evidence type="ECO:0000259" key="16">
    <source>
        <dbReference type="PROSITE" id="PS50268"/>
    </source>
</evidence>
<keyword evidence="2" id="KW-1003">Cell membrane</keyword>
<dbReference type="PRINTS" id="PR00205">
    <property type="entry name" value="CADHERIN"/>
</dbReference>
<keyword evidence="9 15" id="KW-1133">Transmembrane helix</keyword>
<evidence type="ECO:0000256" key="9">
    <source>
        <dbReference type="ARBA" id="ARBA00022989"/>
    </source>
</evidence>
<dbReference type="FunFam" id="2.60.40.60:FF:000345">
    <property type="entry name" value="Cadherin 2"/>
    <property type="match status" value="1"/>
</dbReference>
<feature type="domain" description="Cadherin" evidence="16">
    <location>
        <begin position="161"/>
        <end position="269"/>
    </location>
</feature>
<evidence type="ECO:0000256" key="8">
    <source>
        <dbReference type="ARBA" id="ARBA00022889"/>
    </source>
</evidence>
<keyword evidence="3" id="KW-0245">EGF-like domain</keyword>
<evidence type="ECO:0000313" key="17">
    <source>
        <dbReference type="EMBL" id="KAK9505507.1"/>
    </source>
</evidence>
<evidence type="ECO:0000256" key="3">
    <source>
        <dbReference type="ARBA" id="ARBA00022536"/>
    </source>
</evidence>
<comment type="caution">
    <text evidence="17">The sequence shown here is derived from an EMBL/GenBank/DDBJ whole genome shotgun (WGS) entry which is preliminary data.</text>
</comment>
<evidence type="ECO:0000313" key="18">
    <source>
        <dbReference type="Proteomes" id="UP001461498"/>
    </source>
</evidence>
<dbReference type="InterPro" id="IPR015919">
    <property type="entry name" value="Cadherin-like_sf"/>
</dbReference>
<dbReference type="Pfam" id="PF00028">
    <property type="entry name" value="Cadherin"/>
    <property type="match status" value="11"/>
</dbReference>
<dbReference type="GO" id="GO:0001736">
    <property type="term" value="P:establishment of planar polarity"/>
    <property type="evidence" value="ECO:0007669"/>
    <property type="project" value="UniProtKB-ARBA"/>
</dbReference>
<keyword evidence="12" id="KW-0325">Glycoprotein</keyword>
<feature type="domain" description="Cadherin" evidence="16">
    <location>
        <begin position="964"/>
        <end position="1067"/>
    </location>
</feature>
<feature type="domain" description="Cadherin" evidence="16">
    <location>
        <begin position="65"/>
        <end position="160"/>
    </location>
</feature>
<evidence type="ECO:0000256" key="5">
    <source>
        <dbReference type="ARBA" id="ARBA00022729"/>
    </source>
</evidence>
<dbReference type="GO" id="GO:0048513">
    <property type="term" value="P:animal organ development"/>
    <property type="evidence" value="ECO:0007669"/>
    <property type="project" value="UniProtKB-ARBA"/>
</dbReference>
<gene>
    <name evidence="17" type="ORF">O3M35_009548</name>
</gene>
<evidence type="ECO:0000256" key="7">
    <source>
        <dbReference type="ARBA" id="ARBA00022837"/>
    </source>
</evidence>
<feature type="domain" description="Cadherin" evidence="16">
    <location>
        <begin position="1399"/>
        <end position="1521"/>
    </location>
</feature>
<dbReference type="PANTHER" id="PTHR24026:SF133">
    <property type="entry name" value="CADHERIN-RELATED FAMILY MEMBER 2"/>
    <property type="match status" value="1"/>
</dbReference>
<reference evidence="17 18" key="1">
    <citation type="submission" date="2022-12" db="EMBL/GenBank/DDBJ databases">
        <title>Chromosome-level genome assembly of true bugs.</title>
        <authorList>
            <person name="Ma L."/>
            <person name="Li H."/>
        </authorList>
    </citation>
    <scope>NUCLEOTIDE SEQUENCE [LARGE SCALE GENOMIC DNA]</scope>
    <source>
        <strain evidence="17">Lab_2022b</strain>
    </source>
</reference>
<protein>
    <recommendedName>
        <fullName evidence="16">Cadherin domain-containing protein</fullName>
    </recommendedName>
</protein>
<evidence type="ECO:0000256" key="12">
    <source>
        <dbReference type="ARBA" id="ARBA00023180"/>
    </source>
</evidence>
<keyword evidence="5" id="KW-0732">Signal</keyword>
<comment type="subcellular location">
    <subcellularLocation>
        <location evidence="1">Cell membrane</location>
        <topology evidence="1">Single-pass type I membrane protein</topology>
    </subcellularLocation>
</comment>
<dbReference type="FunFam" id="2.60.40.60:FF:000382">
    <property type="entry name" value="Cadherin 23"/>
    <property type="match status" value="1"/>
</dbReference>
<dbReference type="SUPFAM" id="SSF49313">
    <property type="entry name" value="Cadherin-like"/>
    <property type="match status" value="14"/>
</dbReference>
<dbReference type="Proteomes" id="UP001461498">
    <property type="component" value="Unassembled WGS sequence"/>
</dbReference>
<feature type="domain" description="Cadherin" evidence="16">
    <location>
        <begin position="1186"/>
        <end position="1288"/>
    </location>
</feature>
<evidence type="ECO:0000256" key="11">
    <source>
        <dbReference type="ARBA" id="ARBA00023157"/>
    </source>
</evidence>
<sequence>MLPIIQRTINLDIKLSKFKCAYWKWCFSVIIIWLIWEPGLCQANRPPRFLIDGQTEIVLRLKEGSQSPVGSLIYRLRGMDPDGDPLTFGVREYSGADVIRIENLGTTEANVYLNKELDREIRDEYMMVLTLTDGRLGDGNFITQSMLLLVEDVNDNEPIFKPFQSSLTIPEDSGPGILTTLEATDADEGPYGQVVYHLQELDNEDNPFTVSTVNGKGVIRLVGKLDYEKKFLYQLKVLAVDRSNNDRVNTGTAALVVKVQDVEDQPPEFVVVSPVTRISEDAPVGTSVLQVRAIDGDRGINNKITYSILSGAQGVFDVEPSTGKVYTLKTIDREAIINNNNGAYILEIQAREESRSVYPAPTTRTEVTIIITDVNDEKPTFRSKKYICEVNENAQTNTPVTFLAPAVPQVFDYDQGNNGTFEMYLEEDNGIFEVTPHRGINDASFLIRVKDPTKLDYEKINVINFTLVAKETVPKNAKSSTVPVTVYIRDMNDNFPEFSKPIYEASVPENSGRGTTVAIVYARDMDSGNYGTDGIRYSGLGGSIAELLSLDPVTGAITIKAESPIFDRELIAKHYLTVEARDDLGLGNRNTVQLVINVEDVNDNPPKFVQSSYETRLFENDSNFETPLFIEATDADLNGTRNSEIHYAIIGWSELRSNFTIDPNSGEMRPKAPMDFESVIRSRRDHGHREGIIPIQLQIRAEDSGHPSMSSTVMLTIYLQDTNDNAPIFEQALYTKTITENTPGGTSVIRVIAHDADGSKPNNEVAYRISDGATDKFVIGSSSGIISIASGANLDPDLTQPKQMHYRLTVIALDGGVGESRRTSTTTVEINVTDVNNKPPILNDPGTINIRENSPVGHVIGRLEAKDPDSTARLQYSIDNSGVEGRTEEGRLVRSTEIDLLSILDLDPTEGVLRLAKVLDREVVETIKIPVKVQDTAAETGIQIASAILNIIIEDENDNNPVFRKPFYRRSVTENSQNGINIANIVADDADKNRTITYSLQGTRGITELVHLDSATGELLVGSRIDREQLPWLNLTIKATDSGIPPRSSFVDVFVQVLDENDNNPYFITELTNLTVWENITIGTEIVKIEAADADSGDYGKVTYLLDRRSSQGKFQINPETGVISVTDQLNREEISSYMLIIQAWDNYQFGYASGESRNAFKQIMITVMDVNDETPKFTHLPESCVAVTEFHEPRDTIILLKATDADDPSTLNGQLTFSILAGNEKKLFELEPVDAWSARLLSVSSLKGRYGNYSLTVQALDLGIPAKSAIANLDICITDFNDNAPVFINPPHNTTIRVPENATVGSEILTVEAIDKDIGQNAAVSYKLKQDLTGDWKTFHIEPHTGVITLRLPLDRETQKIYQIRIEAHDHGVPTPLSSDLDLTIYVRNINDYQPQFLVEELTINFTEHAVPGSERRQIIETVDRDDVDDMEDPSPPVCYYIIAGNEDNYFNVEPLSHQIMAVKELDREVKDTHILVIKASEDCTKQPSNTNSSNSETRDDTTLKLIIKVLDINDNPPTFVNKVFTGGVTTEADFGTEFMQIKAVDPDVGINAEISYYVVGETKMTLTEGMDYIQQPPFIVDEKSGSIFLNFDPQKGMKGYFDFTVTVNDTGGLSDSAHVFIYLLREDQRVRFVLRQHPPELRGHIDHFREVLSNVTGTIVNVDLFKTHESRDGRVDKTRTDLYLHFVDPVDHSVIDVKHVLKVIDQNVEHLDALFKEFNVLDTQAAEPVSLARIIEPDGVLLLWLVGATIFLILLLIVVISLCLSQRSSYQRQLKAATVTAFGSTESDMTRVPNRVPNTNMHSVEGSNPIWMQAYENEWYKDDTLSQTSERDSLDENAVVNANNQEDNNGNSSCNSQSNMLRSECPVAVNVKEQNDLNRNGNTYHRNLYQHIDKLGNPLISKKLETTEL</sequence>
<feature type="domain" description="Cadherin" evidence="16">
    <location>
        <begin position="842"/>
        <end position="963"/>
    </location>
</feature>
<dbReference type="GO" id="GO:0048589">
    <property type="term" value="P:developmental growth"/>
    <property type="evidence" value="ECO:0007669"/>
    <property type="project" value="UniProtKB-ARBA"/>
</dbReference>
<evidence type="ECO:0000256" key="14">
    <source>
        <dbReference type="PROSITE-ProRule" id="PRU00043"/>
    </source>
</evidence>
<keyword evidence="6" id="KW-0677">Repeat</keyword>
<keyword evidence="18" id="KW-1185">Reference proteome</keyword>
<dbReference type="FunFam" id="2.60.40.60:FF:000039">
    <property type="entry name" value="FAT atypical cadherin 3"/>
    <property type="match status" value="1"/>
</dbReference>
<feature type="transmembrane region" description="Helical" evidence="15">
    <location>
        <begin position="20"/>
        <end position="36"/>
    </location>
</feature>
<dbReference type="FunFam" id="2.60.40.60:FF:000168">
    <property type="entry name" value="Cadherin-related family member 2"/>
    <property type="match status" value="1"/>
</dbReference>
<dbReference type="GO" id="GO:0005886">
    <property type="term" value="C:plasma membrane"/>
    <property type="evidence" value="ECO:0007669"/>
    <property type="project" value="UniProtKB-SubCell"/>
</dbReference>
<keyword evidence="10 15" id="KW-0472">Membrane</keyword>
<dbReference type="SMART" id="SM00112">
    <property type="entry name" value="CA"/>
    <property type="match status" value="14"/>
</dbReference>
<organism evidence="17 18">
    <name type="scientific">Rhynocoris fuscipes</name>
    <dbReference type="NCBI Taxonomy" id="488301"/>
    <lineage>
        <taxon>Eukaryota</taxon>
        <taxon>Metazoa</taxon>
        <taxon>Ecdysozoa</taxon>
        <taxon>Arthropoda</taxon>
        <taxon>Hexapoda</taxon>
        <taxon>Insecta</taxon>
        <taxon>Pterygota</taxon>
        <taxon>Neoptera</taxon>
        <taxon>Paraneoptera</taxon>
        <taxon>Hemiptera</taxon>
        <taxon>Heteroptera</taxon>
        <taxon>Panheteroptera</taxon>
        <taxon>Cimicomorpha</taxon>
        <taxon>Reduviidae</taxon>
        <taxon>Harpactorinae</taxon>
        <taxon>Harpactorini</taxon>
        <taxon>Rhynocoris</taxon>
    </lineage>
</organism>
<dbReference type="GO" id="GO:0005509">
    <property type="term" value="F:calcium ion binding"/>
    <property type="evidence" value="ECO:0007669"/>
    <property type="project" value="UniProtKB-UniRule"/>
</dbReference>
<feature type="domain" description="Cadherin" evidence="16">
    <location>
        <begin position="730"/>
        <end position="842"/>
    </location>
</feature>
<feature type="domain" description="Cadherin" evidence="16">
    <location>
        <begin position="499"/>
        <end position="608"/>
    </location>
</feature>
<dbReference type="GO" id="GO:0030154">
    <property type="term" value="P:cell differentiation"/>
    <property type="evidence" value="ECO:0007669"/>
    <property type="project" value="UniProtKB-ARBA"/>
</dbReference>
<accession>A0AAW1D4L4</accession>
<dbReference type="FunFam" id="2.60.40.60:FF:000118">
    <property type="entry name" value="protocadherin Fat 4"/>
    <property type="match status" value="3"/>
</dbReference>
<feature type="domain" description="Cadherin" evidence="16">
    <location>
        <begin position="1522"/>
        <end position="1643"/>
    </location>
</feature>
<name>A0AAW1D4L4_9HEMI</name>
<feature type="domain" description="Cadherin" evidence="16">
    <location>
        <begin position="609"/>
        <end position="729"/>
    </location>
</feature>
<dbReference type="Gene3D" id="2.60.40.60">
    <property type="entry name" value="Cadherins"/>
    <property type="match status" value="14"/>
</dbReference>
<dbReference type="PANTHER" id="PTHR24026">
    <property type="entry name" value="FAT ATYPICAL CADHERIN-RELATED"/>
    <property type="match status" value="1"/>
</dbReference>
<evidence type="ECO:0000256" key="10">
    <source>
        <dbReference type="ARBA" id="ARBA00023136"/>
    </source>
</evidence>
<dbReference type="EMBL" id="JAPXFL010000006">
    <property type="protein sequence ID" value="KAK9505507.1"/>
    <property type="molecule type" value="Genomic_DNA"/>
</dbReference>
<feature type="domain" description="Cadherin" evidence="16">
    <location>
        <begin position="382"/>
        <end position="498"/>
    </location>
</feature>
<dbReference type="CDD" id="cd11304">
    <property type="entry name" value="Cadherin_repeat"/>
    <property type="match status" value="14"/>
</dbReference>
<dbReference type="GO" id="GO:0007163">
    <property type="term" value="P:establishment or maintenance of cell polarity"/>
    <property type="evidence" value="ECO:0007669"/>
    <property type="project" value="UniProtKB-ARBA"/>
</dbReference>
<dbReference type="FunFam" id="2.60.40.60:FF:000098">
    <property type="entry name" value="cadherin-23 isoform X1"/>
    <property type="match status" value="1"/>
</dbReference>
<dbReference type="InterPro" id="IPR002126">
    <property type="entry name" value="Cadherin-like_dom"/>
</dbReference>
<keyword evidence="7 14" id="KW-0106">Calcium</keyword>